<dbReference type="GO" id="GO:0016757">
    <property type="term" value="F:glycosyltransferase activity"/>
    <property type="evidence" value="ECO:0007669"/>
    <property type="project" value="UniProtKB-KW"/>
</dbReference>
<evidence type="ECO:0000256" key="4">
    <source>
        <dbReference type="ARBA" id="ARBA00022679"/>
    </source>
</evidence>
<comment type="similarity">
    <text evidence="2">Belongs to the glycosyltransferase 2 family.</text>
</comment>
<dbReference type="AlphaFoldDB" id="A0A5N5RN25"/>
<feature type="transmembrane region" description="Helical" evidence="6">
    <location>
        <begin position="759"/>
        <end position="782"/>
    </location>
</feature>
<name>A0A5N5RN25_9BIFI</name>
<protein>
    <submittedName>
        <fullName evidence="8">Glycosyltransferase family 2 protein</fullName>
    </submittedName>
</protein>
<feature type="transmembrane region" description="Helical" evidence="6">
    <location>
        <begin position="579"/>
        <end position="598"/>
    </location>
</feature>
<evidence type="ECO:0000256" key="6">
    <source>
        <dbReference type="SAM" id="Phobius"/>
    </source>
</evidence>
<gene>
    <name evidence="8" type="ORF">EHS19_01680</name>
</gene>
<feature type="domain" description="Glycosyltransferase 2-like" evidence="7">
    <location>
        <begin position="132"/>
        <end position="326"/>
    </location>
</feature>
<feature type="transmembrane region" description="Helical" evidence="6">
    <location>
        <begin position="842"/>
        <end position="861"/>
    </location>
</feature>
<feature type="transmembrane region" description="Helical" evidence="6">
    <location>
        <begin position="695"/>
        <end position="720"/>
    </location>
</feature>
<feature type="transmembrane region" description="Helical" evidence="6">
    <location>
        <begin position="552"/>
        <end position="570"/>
    </location>
</feature>
<dbReference type="PANTHER" id="PTHR43179">
    <property type="entry name" value="RHAMNOSYLTRANSFERASE WBBL"/>
    <property type="match status" value="1"/>
</dbReference>
<organism evidence="8 9">
    <name type="scientific">Bifidobacterium jacchi</name>
    <dbReference type="NCBI Taxonomy" id="2490545"/>
    <lineage>
        <taxon>Bacteria</taxon>
        <taxon>Bacillati</taxon>
        <taxon>Actinomycetota</taxon>
        <taxon>Actinomycetes</taxon>
        <taxon>Bifidobacteriales</taxon>
        <taxon>Bifidobacteriaceae</taxon>
        <taxon>Bifidobacterium</taxon>
    </lineage>
</organism>
<dbReference type="InterPro" id="IPR001173">
    <property type="entry name" value="Glyco_trans_2-like"/>
</dbReference>
<evidence type="ECO:0000313" key="8">
    <source>
        <dbReference type="EMBL" id="KAB5608360.1"/>
    </source>
</evidence>
<keyword evidence="6" id="KW-0472">Membrane</keyword>
<keyword evidence="6" id="KW-0812">Transmembrane</keyword>
<feature type="region of interest" description="Disordered" evidence="5">
    <location>
        <begin position="795"/>
        <end position="824"/>
    </location>
</feature>
<feature type="transmembrane region" description="Helical" evidence="6">
    <location>
        <begin position="1033"/>
        <end position="1051"/>
    </location>
</feature>
<accession>A0A5N5RN25</accession>
<proteinExistence type="inferred from homology"/>
<dbReference type="RefSeq" id="WP_151916047.1">
    <property type="nucleotide sequence ID" value="NZ_RQSP01000003.1"/>
</dbReference>
<comment type="caution">
    <text evidence="8">The sequence shown here is derived from an EMBL/GenBank/DDBJ whole genome shotgun (WGS) entry which is preliminary data.</text>
</comment>
<evidence type="ECO:0000256" key="2">
    <source>
        <dbReference type="ARBA" id="ARBA00006739"/>
    </source>
</evidence>
<evidence type="ECO:0000313" key="9">
    <source>
        <dbReference type="Proteomes" id="UP000326336"/>
    </source>
</evidence>
<evidence type="ECO:0000256" key="5">
    <source>
        <dbReference type="SAM" id="MobiDB-lite"/>
    </source>
</evidence>
<comment type="pathway">
    <text evidence="1">Cell wall biogenesis; cell wall polysaccharide biosynthesis.</text>
</comment>
<feature type="transmembrane region" description="Helical" evidence="6">
    <location>
        <begin position="627"/>
        <end position="649"/>
    </location>
</feature>
<feature type="transmembrane region" description="Helical" evidence="6">
    <location>
        <begin position="481"/>
        <end position="514"/>
    </location>
</feature>
<keyword evidence="3" id="KW-0328">Glycosyltransferase</keyword>
<feature type="transmembrane region" description="Helical" evidence="6">
    <location>
        <begin position="526"/>
        <end position="546"/>
    </location>
</feature>
<feature type="transmembrane region" description="Helical" evidence="6">
    <location>
        <begin position="412"/>
        <end position="439"/>
    </location>
</feature>
<sequence>MTSTGNDIQQVVAGLLSSRPYSHRQDVAADVAAVIAVEDDMTFFPDTLRAVLSQRMLPGMIVVADCTGATTQPVQSSFSVIPSPSGPLRGMPKTKTVSVRIVRTKGAVSFFDAVSKSLSYAGIDDSTRALWLLHDDSRPNDDECLARLLDAWRNTPTASLLGVKQLDWSGRTLHDVGAYAGRHRIETLVVDGETDQEQYDSRRDVFAVSLAGALVPTETLRSYGGVNPWFGSFGESEDFCRRVCLGGGRVVVVPQAAVAHRRARFEGVRTHGGHPVESGRHLNSAMRSMEAAQRYRYTDVAPLLWPFIWVWSIIASLPRALSSLFAKRPYEACCEIALPWHALVGLPRGLAARRLVGRFSRVPLKRLPGLVASRAQSAQWRERTRAFMEQGSVTLLGPLARAHLRRRLVRRWALAIGCAIAAGLYVIILYRGVFLAALAGGSLYSDALLPTAADYGQLARAATTPWSFAGSGAPAPPTPWLMVWLAVATVCFGHVEAALTLMFFAAAPLAFLAFWALAGVFTRSDAIRVVGSLLWVASLAAFGLFARADLPMLTVAVFLPAAFAFVFRAVGMYRTEDGVLARSSVQAAAWSALCFVPVVAAEPQLLLALIAVFVVFLAFVRAHRAMLLLIPLPAAWCVAPTLVNVARYFPQGAWRQLFAGATLPSVGMDGSPRSDGFVAVAAHALGLPQNGPYGWLADAALVVVALALVAFAAVALLLPFALRATRLMWVVALCGAVVSMISVRVAVGLDATGVAAGSPLPGMLFMLMGLLSCTCMVAGGAVKRFEPLRRSASEIQPDAGGKTVGGEPHIADSDGDSADRPSKRNADRALAIRPIAIRVGRVLLAVVLAAGVAATAGVGALRANSGHIAVSDGGLPIVAGDYLHQDDARRILAVTAVSGDEVRYSVMRTGRGDLVDVSAAVNARLVSETDENHERAVLSDATARLLAGVDADAIGDIAALGFGGIFVTSSGGDDLAAGRAEEQLATNITASNGTEAVVSGADGTYYRLTIGSTQSKTIDTAAQRRAETSGWRYAWLWSLALLAILYVLVALPHGRRTREEL</sequence>
<keyword evidence="9" id="KW-1185">Reference proteome</keyword>
<dbReference type="SUPFAM" id="SSF53448">
    <property type="entry name" value="Nucleotide-diphospho-sugar transferases"/>
    <property type="match status" value="1"/>
</dbReference>
<dbReference type="PANTHER" id="PTHR43179:SF12">
    <property type="entry name" value="GALACTOFURANOSYLTRANSFERASE GLFT2"/>
    <property type="match status" value="1"/>
</dbReference>
<evidence type="ECO:0000256" key="1">
    <source>
        <dbReference type="ARBA" id="ARBA00004776"/>
    </source>
</evidence>
<evidence type="ECO:0000256" key="3">
    <source>
        <dbReference type="ARBA" id="ARBA00022676"/>
    </source>
</evidence>
<reference evidence="8 9" key="1">
    <citation type="journal article" date="2019" name="Int. J. Syst. Evol. Microbiol.">
        <title>Bifidobacterium jacchi sp. nov., isolated from the faeces of a baby common marmoset (Callithrix jacchus).</title>
        <authorList>
            <person name="Modesto M."/>
            <person name="Watanabe K."/>
            <person name="Arita M."/>
            <person name="Satti M."/>
            <person name="Oki K."/>
            <person name="Sciavilla P."/>
            <person name="Patavino C."/>
            <person name="Camma C."/>
            <person name="Michelini S."/>
            <person name="Sgorbati B."/>
            <person name="Mattarelli P."/>
        </authorList>
    </citation>
    <scope>NUCLEOTIDE SEQUENCE [LARGE SCALE GENOMIC DNA]</scope>
    <source>
        <strain evidence="8 9">MRM 9.3</strain>
    </source>
</reference>
<dbReference type="InterPro" id="IPR029044">
    <property type="entry name" value="Nucleotide-diphossugar_trans"/>
</dbReference>
<dbReference type="Pfam" id="PF13632">
    <property type="entry name" value="Glyco_trans_2_3"/>
    <property type="match status" value="1"/>
</dbReference>
<feature type="transmembrane region" description="Helical" evidence="6">
    <location>
        <begin position="727"/>
        <end position="747"/>
    </location>
</feature>
<dbReference type="Gene3D" id="3.90.550.10">
    <property type="entry name" value="Spore Coat Polysaccharide Biosynthesis Protein SpsA, Chain A"/>
    <property type="match status" value="1"/>
</dbReference>
<feature type="transmembrane region" description="Helical" evidence="6">
    <location>
        <begin position="604"/>
        <end position="620"/>
    </location>
</feature>
<dbReference type="Proteomes" id="UP000326336">
    <property type="component" value="Unassembled WGS sequence"/>
</dbReference>
<dbReference type="OrthoDB" id="3734530at2"/>
<keyword evidence="6" id="KW-1133">Transmembrane helix</keyword>
<feature type="compositionally biased region" description="Basic and acidic residues" evidence="5">
    <location>
        <begin position="809"/>
        <end position="824"/>
    </location>
</feature>
<dbReference type="EMBL" id="RQSP01000003">
    <property type="protein sequence ID" value="KAB5608360.1"/>
    <property type="molecule type" value="Genomic_DNA"/>
</dbReference>
<keyword evidence="4 8" id="KW-0808">Transferase</keyword>
<evidence type="ECO:0000259" key="7">
    <source>
        <dbReference type="Pfam" id="PF13632"/>
    </source>
</evidence>